<gene>
    <name evidence="3" type="ORF">GCM10025874_21300</name>
</gene>
<evidence type="ECO:0000259" key="2">
    <source>
        <dbReference type="Pfam" id="PF01243"/>
    </source>
</evidence>
<dbReference type="PANTHER" id="PTHR35176:SF11">
    <property type="entry name" value="PYRIDOXAMINE 5'-PHOSPHATE OXIDASE FAMILY PROTEIN"/>
    <property type="match status" value="1"/>
</dbReference>
<feature type="domain" description="Pyridoxamine 5'-phosphate oxidase N-terminal" evidence="2">
    <location>
        <begin position="22"/>
        <end position="147"/>
    </location>
</feature>
<dbReference type="EMBL" id="BSUL01000001">
    <property type="protein sequence ID" value="GMA28877.1"/>
    <property type="molecule type" value="Genomic_DNA"/>
</dbReference>
<dbReference type="InterPro" id="IPR052019">
    <property type="entry name" value="F420H2_bilvrd_red/Heme_oxyg"/>
</dbReference>
<dbReference type="SUPFAM" id="SSF50475">
    <property type="entry name" value="FMN-binding split barrel"/>
    <property type="match status" value="1"/>
</dbReference>
<evidence type="ECO:0000313" key="4">
    <source>
        <dbReference type="Proteomes" id="UP001157160"/>
    </source>
</evidence>
<dbReference type="InterPro" id="IPR012349">
    <property type="entry name" value="Split_barrel_FMN-bd"/>
</dbReference>
<dbReference type="Proteomes" id="UP001157160">
    <property type="component" value="Unassembled WGS sequence"/>
</dbReference>
<accession>A0AA37XCV1</accession>
<evidence type="ECO:0000256" key="1">
    <source>
        <dbReference type="ARBA" id="ARBA00023002"/>
    </source>
</evidence>
<dbReference type="Pfam" id="PF01243">
    <property type="entry name" value="PNPOx_N"/>
    <property type="match status" value="1"/>
</dbReference>
<dbReference type="GO" id="GO:0016627">
    <property type="term" value="F:oxidoreductase activity, acting on the CH-CH group of donors"/>
    <property type="evidence" value="ECO:0007669"/>
    <property type="project" value="TreeGrafter"/>
</dbReference>
<dbReference type="InterPro" id="IPR019965">
    <property type="entry name" value="PPOX_F420-dep_Rv2061_put"/>
</dbReference>
<keyword evidence="1" id="KW-0560">Oxidoreductase</keyword>
<keyword evidence="4" id="KW-1185">Reference proteome</keyword>
<reference evidence="3 4" key="1">
    <citation type="journal article" date="2014" name="Int. J. Syst. Evol. Microbiol.">
        <title>Complete genome sequence of Corynebacterium casei LMG S-19264T (=DSM 44701T), isolated from a smear-ripened cheese.</title>
        <authorList>
            <consortium name="US DOE Joint Genome Institute (JGI-PGF)"/>
            <person name="Walter F."/>
            <person name="Albersmeier A."/>
            <person name="Kalinowski J."/>
            <person name="Ruckert C."/>
        </authorList>
    </citation>
    <scope>NUCLEOTIDE SEQUENCE [LARGE SCALE GENOMIC DNA]</scope>
    <source>
        <strain evidence="3 4">NBRC 112289</strain>
    </source>
</reference>
<dbReference type="PANTHER" id="PTHR35176">
    <property type="entry name" value="HEME OXYGENASE HI_0854-RELATED"/>
    <property type="match status" value="1"/>
</dbReference>
<proteinExistence type="predicted"/>
<sequence length="152" mass="17212">MLGGMDAAAERNDTPHRRQWQELAQSQFVSVGTYRRNGALVTTPVWIAADGRNLVLTSEVRTGKVRRLRNDGRILMQVCDRFGRILAGASQVPGVGRLVDDAEQERRALRCLRRKYGVQFSLVLRLERFIRLVQRRSADRVIISIEPVVAAD</sequence>
<dbReference type="GO" id="GO:0005829">
    <property type="term" value="C:cytosol"/>
    <property type="evidence" value="ECO:0007669"/>
    <property type="project" value="TreeGrafter"/>
</dbReference>
<organism evidence="3 4">
    <name type="scientific">Arenivirga flava</name>
    <dbReference type="NCBI Taxonomy" id="1930060"/>
    <lineage>
        <taxon>Bacteria</taxon>
        <taxon>Bacillati</taxon>
        <taxon>Actinomycetota</taxon>
        <taxon>Actinomycetes</taxon>
        <taxon>Micrococcales</taxon>
        <taxon>Microbacteriaceae</taxon>
        <taxon>Arenivirga</taxon>
    </lineage>
</organism>
<name>A0AA37XCV1_9MICO</name>
<dbReference type="Gene3D" id="2.30.110.10">
    <property type="entry name" value="Electron Transport, Fmn-binding Protein, Chain A"/>
    <property type="match status" value="1"/>
</dbReference>
<dbReference type="InterPro" id="IPR011576">
    <property type="entry name" value="Pyridox_Oxase_N"/>
</dbReference>
<dbReference type="GO" id="GO:0070967">
    <property type="term" value="F:coenzyme F420 binding"/>
    <property type="evidence" value="ECO:0007669"/>
    <property type="project" value="TreeGrafter"/>
</dbReference>
<dbReference type="NCBIfam" id="TIGR03666">
    <property type="entry name" value="Rv2061_F420"/>
    <property type="match status" value="1"/>
</dbReference>
<protein>
    <recommendedName>
        <fullName evidence="2">Pyridoxamine 5'-phosphate oxidase N-terminal domain-containing protein</fullName>
    </recommendedName>
</protein>
<dbReference type="AlphaFoldDB" id="A0AA37XCV1"/>
<comment type="caution">
    <text evidence="3">The sequence shown here is derived from an EMBL/GenBank/DDBJ whole genome shotgun (WGS) entry which is preliminary data.</text>
</comment>
<evidence type="ECO:0000313" key="3">
    <source>
        <dbReference type="EMBL" id="GMA28877.1"/>
    </source>
</evidence>